<evidence type="ECO:0000313" key="2">
    <source>
        <dbReference type="Proteomes" id="UP001156690"/>
    </source>
</evidence>
<organism evidence="1 2">
    <name type="scientific">Vibrio penaeicida</name>
    <dbReference type="NCBI Taxonomy" id="104609"/>
    <lineage>
        <taxon>Bacteria</taxon>
        <taxon>Pseudomonadati</taxon>
        <taxon>Pseudomonadota</taxon>
        <taxon>Gammaproteobacteria</taxon>
        <taxon>Vibrionales</taxon>
        <taxon>Vibrionaceae</taxon>
        <taxon>Vibrio</taxon>
    </lineage>
</organism>
<dbReference type="Pfam" id="PF18928">
    <property type="entry name" value="DUF5677"/>
    <property type="match status" value="1"/>
</dbReference>
<proteinExistence type="predicted"/>
<sequence length="251" mass="28890">MNNQLSKEYVIARQELENTLKITQEFSIKNSSKLAVHSVDWVLSALFVRMCTTARTILLSSPRSKCTSEVWDYASHGTLLRNVIDALNSFMYLAQLGISENEKNCRFLLFSLHDAVTRKKIFEFRGSLEEAKLCSEREDEVKQDLKANSFFMDLPEKKQKHYLKGTDPFLLSKEEIIEAYGGAREDFLGLYKFLSANAHSFPMGYFKMSENDFGKGLHSQIEEEYTTMILQLTSSHLNVAKQVYANYQEQT</sequence>
<dbReference type="EMBL" id="BSNX01000027">
    <property type="protein sequence ID" value="GLQ73022.1"/>
    <property type="molecule type" value="Genomic_DNA"/>
</dbReference>
<reference evidence="2" key="1">
    <citation type="journal article" date="2019" name="Int. J. Syst. Evol. Microbiol.">
        <title>The Global Catalogue of Microorganisms (GCM) 10K type strain sequencing project: providing services to taxonomists for standard genome sequencing and annotation.</title>
        <authorList>
            <consortium name="The Broad Institute Genomics Platform"/>
            <consortium name="The Broad Institute Genome Sequencing Center for Infectious Disease"/>
            <person name="Wu L."/>
            <person name="Ma J."/>
        </authorList>
    </citation>
    <scope>NUCLEOTIDE SEQUENCE [LARGE SCALE GENOMIC DNA]</scope>
    <source>
        <strain evidence="2">NBRC 15640</strain>
    </source>
</reference>
<dbReference type="Proteomes" id="UP001156690">
    <property type="component" value="Unassembled WGS sequence"/>
</dbReference>
<comment type="caution">
    <text evidence="1">The sequence shown here is derived from an EMBL/GenBank/DDBJ whole genome shotgun (WGS) entry which is preliminary data.</text>
</comment>
<gene>
    <name evidence="1" type="ORF">GCM10007932_23820</name>
</gene>
<dbReference type="RefSeq" id="WP_126606409.1">
    <property type="nucleotide sequence ID" value="NZ_AP025145.1"/>
</dbReference>
<protein>
    <submittedName>
        <fullName evidence="1">Uncharacterized protein</fullName>
    </submittedName>
</protein>
<accession>A0AAV5NSP4</accession>
<evidence type="ECO:0000313" key="1">
    <source>
        <dbReference type="EMBL" id="GLQ73022.1"/>
    </source>
</evidence>
<dbReference type="AlphaFoldDB" id="A0AAV5NSP4"/>
<keyword evidence="2" id="KW-1185">Reference proteome</keyword>
<dbReference type="InterPro" id="IPR043733">
    <property type="entry name" value="DUF5677"/>
</dbReference>
<name>A0AAV5NSP4_9VIBR</name>